<keyword evidence="2" id="KW-1185">Reference proteome</keyword>
<evidence type="ECO:0000313" key="1">
    <source>
        <dbReference type="EMBL" id="OEH46803.1"/>
    </source>
</evidence>
<name>A0A1E5JQZ9_9GAMM</name>
<organism evidence="1 2">
    <name type="scientific">Legionella parisiensis</name>
    <dbReference type="NCBI Taxonomy" id="45071"/>
    <lineage>
        <taxon>Bacteria</taxon>
        <taxon>Pseudomonadati</taxon>
        <taxon>Pseudomonadota</taxon>
        <taxon>Gammaproteobacteria</taxon>
        <taxon>Legionellales</taxon>
        <taxon>Legionellaceae</taxon>
        <taxon>Legionella</taxon>
    </lineage>
</organism>
<comment type="caution">
    <text evidence="1">The sequence shown here is derived from an EMBL/GenBank/DDBJ whole genome shotgun (WGS) entry which is preliminary data.</text>
</comment>
<dbReference type="EMBL" id="LSOG01000062">
    <property type="protein sequence ID" value="OEH46803.1"/>
    <property type="molecule type" value="Genomic_DNA"/>
</dbReference>
<evidence type="ECO:0000313" key="2">
    <source>
        <dbReference type="Proteomes" id="UP000095229"/>
    </source>
</evidence>
<reference evidence="1 2" key="1">
    <citation type="submission" date="2016-02" db="EMBL/GenBank/DDBJ databases">
        <title>Secondary metabolites in Legionella.</title>
        <authorList>
            <person name="Tobias N.J."/>
            <person name="Bode H.B."/>
        </authorList>
    </citation>
    <scope>NUCLEOTIDE SEQUENCE [LARGE SCALE GENOMIC DNA]</scope>
    <source>
        <strain evidence="1 2">DSM 19216</strain>
    </source>
</reference>
<dbReference type="PATRIC" id="fig|45071.7.peg.2427"/>
<protein>
    <submittedName>
        <fullName evidence="1">Uncharacterized protein</fullName>
    </submittedName>
</protein>
<dbReference type="AlphaFoldDB" id="A0A1E5JQZ9"/>
<sequence>MKKNSNGLKIKQIKWRHDTKELNMRSSLINEQGVLASKKTIS</sequence>
<proteinExistence type="predicted"/>
<gene>
    <name evidence="1" type="ORF">lpari_02271</name>
</gene>
<accession>A0A1E5JQZ9</accession>
<dbReference type="Proteomes" id="UP000095229">
    <property type="component" value="Unassembled WGS sequence"/>
</dbReference>